<proteinExistence type="predicted"/>
<sequence>MNYLVKATPTERMRTLGADERETLLAGEREAATALITAGSLAWMWYLPDSRTSVSIWNADDRDALDADLRTLPFLPYHDLEISVLAAHPAFPTPLGVAEPASPES</sequence>
<reference evidence="2 3" key="1">
    <citation type="submission" date="2024-03" db="EMBL/GenBank/DDBJ databases">
        <title>Actinomycetospora sp. OC33-EN07, a novel actinomycete isolated from wild orchid (Aerides multiflora).</title>
        <authorList>
            <person name="Suriyachadkun C."/>
        </authorList>
    </citation>
    <scope>NUCLEOTIDE SEQUENCE [LARGE SCALE GENOMIC DNA]</scope>
    <source>
        <strain evidence="2 3">OC33-EN07</strain>
    </source>
</reference>
<dbReference type="Pfam" id="PF02426">
    <property type="entry name" value="MIase"/>
    <property type="match status" value="1"/>
</dbReference>
<dbReference type="RefSeq" id="WP_337703150.1">
    <property type="nucleotide sequence ID" value="NZ_JBBEGM010000004.1"/>
</dbReference>
<evidence type="ECO:0000259" key="1">
    <source>
        <dbReference type="Pfam" id="PF02426"/>
    </source>
</evidence>
<keyword evidence="3" id="KW-1185">Reference proteome</keyword>
<dbReference type="Proteomes" id="UP001369736">
    <property type="component" value="Unassembled WGS sequence"/>
</dbReference>
<comment type="caution">
    <text evidence="2">The sequence shown here is derived from an EMBL/GenBank/DDBJ whole genome shotgun (WGS) entry which is preliminary data.</text>
</comment>
<name>A0ABU8M508_9PSEU</name>
<evidence type="ECO:0000313" key="2">
    <source>
        <dbReference type="EMBL" id="MEJ2861943.1"/>
    </source>
</evidence>
<feature type="domain" description="Muconolactone isomerase" evidence="1">
    <location>
        <begin position="1"/>
        <end position="89"/>
    </location>
</feature>
<dbReference type="EMBL" id="JBBEGM010000004">
    <property type="protein sequence ID" value="MEJ2861943.1"/>
    <property type="molecule type" value="Genomic_DNA"/>
</dbReference>
<evidence type="ECO:0000313" key="3">
    <source>
        <dbReference type="Proteomes" id="UP001369736"/>
    </source>
</evidence>
<dbReference type="Gene3D" id="3.30.70.1060">
    <property type="entry name" value="Dimeric alpha+beta barrel"/>
    <property type="match status" value="1"/>
</dbReference>
<accession>A0ABU8M508</accession>
<dbReference type="InterPro" id="IPR011008">
    <property type="entry name" value="Dimeric_a/b-barrel"/>
</dbReference>
<dbReference type="SUPFAM" id="SSF54909">
    <property type="entry name" value="Dimeric alpha+beta barrel"/>
    <property type="match status" value="1"/>
</dbReference>
<protein>
    <submittedName>
        <fullName evidence="2">Muconolactone Delta-isomerase family protein</fullName>
    </submittedName>
</protein>
<dbReference type="InterPro" id="IPR026029">
    <property type="entry name" value="MLI_dom"/>
</dbReference>
<gene>
    <name evidence="2" type="ORF">WCD58_12295</name>
</gene>
<organism evidence="2 3">
    <name type="scientific">Actinomycetospora flava</name>
    <dbReference type="NCBI Taxonomy" id="3129232"/>
    <lineage>
        <taxon>Bacteria</taxon>
        <taxon>Bacillati</taxon>
        <taxon>Actinomycetota</taxon>
        <taxon>Actinomycetes</taxon>
        <taxon>Pseudonocardiales</taxon>
        <taxon>Pseudonocardiaceae</taxon>
        <taxon>Actinomycetospora</taxon>
    </lineage>
</organism>